<evidence type="ECO:0000256" key="4">
    <source>
        <dbReference type="ARBA" id="ARBA00023015"/>
    </source>
</evidence>
<evidence type="ECO:0000256" key="3">
    <source>
        <dbReference type="ARBA" id="ARBA00022737"/>
    </source>
</evidence>
<dbReference type="OrthoDB" id="7318948at2759"/>
<sequence length="416" mass="48151">MVGTTALKRRLSEVNENEEQQNNKIAKMDDSKEELSRNERQERVYKNMRLRRIIKENHGSDVNQLGFFFNNKNFSAPVGIDVRKTFDKRGSVQREQTDTSNVLATVGGCQLNVYDNEHCGDHLDIMSNFDLSLLQDKQEDPVRRELHTFCWLYRENDAWLALAGTDGLIHIVSLANSREINILHGHTKTIHDLQTHPSSDNYILSTSKDGTVRLWDVDAKRCLVIFEADATVTCFDQTGEKFISGNSRGELREWIIPKDIIPIENDDEPLIITKKDSKLFKKYNGDNYIDCIRFANGNVLTKSINGRVEYWNTETEKLIRSFRVRTTENFSRFDVSLDESFICVGNSQGCVFIYNIHTGKLVTELSHRRSTKSVRCCVFTRDCRQVICAGEDGFIWRYDYIDDLTLEEWSNWKKAE</sequence>
<protein>
    <recommendedName>
        <fullName evidence="10">WD40 repeat-like protein</fullName>
    </recommendedName>
</protein>
<gene>
    <name evidence="8" type="ORF">INT45_011801</name>
</gene>
<evidence type="ECO:0008006" key="10">
    <source>
        <dbReference type="Google" id="ProtNLM"/>
    </source>
</evidence>
<evidence type="ECO:0000313" key="8">
    <source>
        <dbReference type="EMBL" id="KAG2225118.1"/>
    </source>
</evidence>
<name>A0A8H7SBR3_9FUNG</name>
<feature type="region of interest" description="Disordered" evidence="7">
    <location>
        <begin position="1"/>
        <end position="39"/>
    </location>
</feature>
<organism evidence="8 9">
    <name type="scientific">Circinella minor</name>
    <dbReference type="NCBI Taxonomy" id="1195481"/>
    <lineage>
        <taxon>Eukaryota</taxon>
        <taxon>Fungi</taxon>
        <taxon>Fungi incertae sedis</taxon>
        <taxon>Mucoromycota</taxon>
        <taxon>Mucoromycotina</taxon>
        <taxon>Mucoromycetes</taxon>
        <taxon>Mucorales</taxon>
        <taxon>Lichtheimiaceae</taxon>
        <taxon>Circinella</taxon>
    </lineage>
</organism>
<dbReference type="EMBL" id="JAEPRB010000032">
    <property type="protein sequence ID" value="KAG2225118.1"/>
    <property type="molecule type" value="Genomic_DNA"/>
</dbReference>
<dbReference type="PANTHER" id="PTHR10253">
    <property type="entry name" value="POLYCOMB PROTEIN"/>
    <property type="match status" value="1"/>
</dbReference>
<dbReference type="Pfam" id="PF00400">
    <property type="entry name" value="WD40"/>
    <property type="match status" value="2"/>
</dbReference>
<keyword evidence="9" id="KW-1185">Reference proteome</keyword>
<keyword evidence="4" id="KW-0805">Transcription regulation</keyword>
<dbReference type="Proteomes" id="UP000646827">
    <property type="component" value="Unassembled WGS sequence"/>
</dbReference>
<feature type="compositionally biased region" description="Basic and acidic residues" evidence="7">
    <location>
        <begin position="26"/>
        <end position="39"/>
    </location>
</feature>
<accession>A0A8H7SBR3</accession>
<dbReference type="PROSITE" id="PS50082">
    <property type="entry name" value="WD_REPEATS_2"/>
    <property type="match status" value="1"/>
</dbReference>
<proteinExistence type="inferred from homology"/>
<keyword evidence="3" id="KW-0677">Repeat</keyword>
<keyword evidence="2 6" id="KW-0853">WD repeat</keyword>
<dbReference type="PROSITE" id="PS00678">
    <property type="entry name" value="WD_REPEATS_1"/>
    <property type="match status" value="1"/>
</dbReference>
<dbReference type="SUPFAM" id="SSF50978">
    <property type="entry name" value="WD40 repeat-like"/>
    <property type="match status" value="1"/>
</dbReference>
<dbReference type="InterPro" id="IPR001680">
    <property type="entry name" value="WD40_rpt"/>
</dbReference>
<comment type="similarity">
    <text evidence="1">Belongs to the WD repeat ESC family.</text>
</comment>
<keyword evidence="5" id="KW-0804">Transcription</keyword>
<evidence type="ECO:0000256" key="1">
    <source>
        <dbReference type="ARBA" id="ARBA00008075"/>
    </source>
</evidence>
<dbReference type="SMART" id="SM00320">
    <property type="entry name" value="WD40"/>
    <property type="match status" value="4"/>
</dbReference>
<evidence type="ECO:0000313" key="9">
    <source>
        <dbReference type="Proteomes" id="UP000646827"/>
    </source>
</evidence>
<dbReference type="InterPro" id="IPR015943">
    <property type="entry name" value="WD40/YVTN_repeat-like_dom_sf"/>
</dbReference>
<dbReference type="InterPro" id="IPR051243">
    <property type="entry name" value="PcG_WD-repeat"/>
</dbReference>
<evidence type="ECO:0000256" key="6">
    <source>
        <dbReference type="PROSITE-ProRule" id="PRU00221"/>
    </source>
</evidence>
<dbReference type="InterPro" id="IPR019775">
    <property type="entry name" value="WD40_repeat_CS"/>
</dbReference>
<dbReference type="PROSITE" id="PS50294">
    <property type="entry name" value="WD_REPEATS_REGION"/>
    <property type="match status" value="1"/>
</dbReference>
<evidence type="ECO:0000256" key="7">
    <source>
        <dbReference type="SAM" id="MobiDB-lite"/>
    </source>
</evidence>
<dbReference type="Gene3D" id="2.130.10.10">
    <property type="entry name" value="YVTN repeat-like/Quinoprotein amine dehydrogenase"/>
    <property type="match status" value="1"/>
</dbReference>
<feature type="repeat" description="WD" evidence="6">
    <location>
        <begin position="183"/>
        <end position="225"/>
    </location>
</feature>
<dbReference type="InterPro" id="IPR036322">
    <property type="entry name" value="WD40_repeat_dom_sf"/>
</dbReference>
<comment type="caution">
    <text evidence="8">The sequence shown here is derived from an EMBL/GenBank/DDBJ whole genome shotgun (WGS) entry which is preliminary data.</text>
</comment>
<reference evidence="8 9" key="1">
    <citation type="submission" date="2020-12" db="EMBL/GenBank/DDBJ databases">
        <title>Metabolic potential, ecology and presence of endohyphal bacteria is reflected in genomic diversity of Mucoromycotina.</title>
        <authorList>
            <person name="Muszewska A."/>
            <person name="Okrasinska A."/>
            <person name="Steczkiewicz K."/>
            <person name="Drgas O."/>
            <person name="Orlowska M."/>
            <person name="Perlinska-Lenart U."/>
            <person name="Aleksandrzak-Piekarczyk T."/>
            <person name="Szatraj K."/>
            <person name="Zielenkiewicz U."/>
            <person name="Pilsyk S."/>
            <person name="Malc E."/>
            <person name="Mieczkowski P."/>
            <person name="Kruszewska J.S."/>
            <person name="Biernat P."/>
            <person name="Pawlowska J."/>
        </authorList>
    </citation>
    <scope>NUCLEOTIDE SEQUENCE [LARGE SCALE GENOMIC DNA]</scope>
    <source>
        <strain evidence="8 9">CBS 142.35</strain>
    </source>
</reference>
<dbReference type="AlphaFoldDB" id="A0A8H7SBR3"/>
<evidence type="ECO:0000256" key="2">
    <source>
        <dbReference type="ARBA" id="ARBA00022574"/>
    </source>
</evidence>
<evidence type="ECO:0000256" key="5">
    <source>
        <dbReference type="ARBA" id="ARBA00023163"/>
    </source>
</evidence>